<dbReference type="InterPro" id="IPR002510">
    <property type="entry name" value="Metalloprtase-TldD/E_N"/>
</dbReference>
<reference evidence="5 6" key="1">
    <citation type="submission" date="2020-04" db="EMBL/GenBank/DDBJ databases">
        <title>Metagenomic profiling of ammonia- and methane-oxidizing microorganisms in a Dutch drinking water treatment plant.</title>
        <authorList>
            <person name="Poghosyan L."/>
            <person name="Leucker S."/>
        </authorList>
    </citation>
    <scope>NUCLEOTIDE SEQUENCE [LARGE SCALE GENOMIC DNA]</scope>
    <source>
        <strain evidence="5">S-RSF-IL-03</strain>
    </source>
</reference>
<dbReference type="InterPro" id="IPR045570">
    <property type="entry name" value="Metalloprtase-TldD/E_cen_dom"/>
</dbReference>
<evidence type="ECO:0000313" key="5">
    <source>
        <dbReference type="EMBL" id="NOT35128.1"/>
    </source>
</evidence>
<evidence type="ECO:0000259" key="3">
    <source>
        <dbReference type="Pfam" id="PF19289"/>
    </source>
</evidence>
<gene>
    <name evidence="5" type="ORF">HOP12_13350</name>
</gene>
<comment type="caution">
    <text evidence="5">The sequence shown here is derived from an EMBL/GenBank/DDBJ whole genome shotgun (WGS) entry which is preliminary data.</text>
</comment>
<dbReference type="GO" id="GO:0006508">
    <property type="term" value="P:proteolysis"/>
    <property type="evidence" value="ECO:0007669"/>
    <property type="project" value="InterPro"/>
</dbReference>
<evidence type="ECO:0000313" key="6">
    <source>
        <dbReference type="Proteomes" id="UP000580839"/>
    </source>
</evidence>
<dbReference type="InterPro" id="IPR047657">
    <property type="entry name" value="PmbA"/>
</dbReference>
<dbReference type="PANTHER" id="PTHR43421:SF1">
    <property type="entry name" value="METALLOPROTEASE PMBA"/>
    <property type="match status" value="1"/>
</dbReference>
<dbReference type="GO" id="GO:0008237">
    <property type="term" value="F:metallopeptidase activity"/>
    <property type="evidence" value="ECO:0007669"/>
    <property type="project" value="InterPro"/>
</dbReference>
<feature type="domain" description="Metalloprotease TldD/E central" evidence="4">
    <location>
        <begin position="136"/>
        <end position="240"/>
    </location>
</feature>
<dbReference type="InterPro" id="IPR045569">
    <property type="entry name" value="Metalloprtase-TldD/E_C"/>
</dbReference>
<dbReference type="GO" id="GO:0005829">
    <property type="term" value="C:cytosol"/>
    <property type="evidence" value="ECO:0007669"/>
    <property type="project" value="TreeGrafter"/>
</dbReference>
<dbReference type="Pfam" id="PF19289">
    <property type="entry name" value="PmbA_TldD_3rd"/>
    <property type="match status" value="1"/>
</dbReference>
<name>A0A849SHB2_UNCEI</name>
<comment type="similarity">
    <text evidence="1">Belongs to the peptidase U62 family.</text>
</comment>
<dbReference type="Pfam" id="PF01523">
    <property type="entry name" value="PmbA_TldD_1st"/>
    <property type="match status" value="1"/>
</dbReference>
<accession>A0A849SHB2</accession>
<dbReference type="InterPro" id="IPR036059">
    <property type="entry name" value="TldD/PmbA_sf"/>
</dbReference>
<dbReference type="Gene3D" id="3.30.2290.10">
    <property type="entry name" value="PmbA/TldD superfamily"/>
    <property type="match status" value="1"/>
</dbReference>
<evidence type="ECO:0000256" key="1">
    <source>
        <dbReference type="ARBA" id="ARBA00005836"/>
    </source>
</evidence>
<sequence length="466" mass="49519">MSTTATPALSRDQLEALAARVLDAARRMGADHADSVVESSRNFSVQVNDGTIETLKQSVTHGLGLRVFVNDAVGVVSTNDLRPDRLEELARRAVALARLSTPDPANGMPTATEADTGADLDRATEATLGLMDTALLEWPTDAKIALAIELERAARGHDPRITRCDHVGVGTWDGAWVLASSHGLVRHERGTMASLGVVALADDGGGKQQSGSDGVRKRSLAELPAVEVLGRRAAARAVARIGARPVPTARVPVIMHPDIGAAWLSELSGAFSGEEVMKKSSWLTERLGVPIASPLVTLVDDGRLVGGVGTSRFDGEGFRTRRNVLIERGRCAMFVYDHYHARRCETRSTANATRSYGSVPGIGFNNLYIEAGSSTPEAILAGVERGFYMDDQGSYGFNAVTGDYSFQAQGFWVENGAKQFPVEGVTVASTSLEMLRNVVAVGDDLVFDGSIACPTLLIGEMTVSGK</sequence>
<dbReference type="Pfam" id="PF19290">
    <property type="entry name" value="PmbA_TldD_2nd"/>
    <property type="match status" value="1"/>
</dbReference>
<feature type="domain" description="Metalloprotease TldD/E N-terminal" evidence="2">
    <location>
        <begin position="35"/>
        <end position="97"/>
    </location>
</feature>
<protein>
    <submittedName>
        <fullName evidence="5">TldD/PmbA family protein</fullName>
    </submittedName>
</protein>
<organism evidence="5 6">
    <name type="scientific">Eiseniibacteriota bacterium</name>
    <dbReference type="NCBI Taxonomy" id="2212470"/>
    <lineage>
        <taxon>Bacteria</taxon>
        <taxon>Candidatus Eiseniibacteriota</taxon>
    </lineage>
</organism>
<evidence type="ECO:0000259" key="2">
    <source>
        <dbReference type="Pfam" id="PF01523"/>
    </source>
</evidence>
<dbReference type="AlphaFoldDB" id="A0A849SHB2"/>
<proteinExistence type="inferred from homology"/>
<dbReference type="SUPFAM" id="SSF111283">
    <property type="entry name" value="Putative modulator of DNA gyrase, PmbA/TldD"/>
    <property type="match status" value="1"/>
</dbReference>
<evidence type="ECO:0000259" key="4">
    <source>
        <dbReference type="Pfam" id="PF19290"/>
    </source>
</evidence>
<dbReference type="InterPro" id="IPR035068">
    <property type="entry name" value="TldD/PmbA_N"/>
</dbReference>
<dbReference type="PANTHER" id="PTHR43421">
    <property type="entry name" value="METALLOPROTEASE PMBA"/>
    <property type="match status" value="1"/>
</dbReference>
<dbReference type="EMBL" id="JABFRW010000174">
    <property type="protein sequence ID" value="NOT35128.1"/>
    <property type="molecule type" value="Genomic_DNA"/>
</dbReference>
<feature type="domain" description="Metalloprotease TldD/E C-terminal" evidence="3">
    <location>
        <begin position="249"/>
        <end position="465"/>
    </location>
</feature>
<dbReference type="Proteomes" id="UP000580839">
    <property type="component" value="Unassembled WGS sequence"/>
</dbReference>